<evidence type="ECO:0000256" key="4">
    <source>
        <dbReference type="ARBA" id="ARBA00022741"/>
    </source>
</evidence>
<evidence type="ECO:0000259" key="12">
    <source>
        <dbReference type="SMART" id="SM00382"/>
    </source>
</evidence>
<protein>
    <recommendedName>
        <fullName evidence="8 9">Chromosomal replication initiator protein DnaA</fullName>
    </recommendedName>
</protein>
<dbReference type="SMART" id="SM00382">
    <property type="entry name" value="AAA"/>
    <property type="match status" value="1"/>
</dbReference>
<dbReference type="InterPro" id="IPR010921">
    <property type="entry name" value="Trp_repressor/repl_initiator"/>
</dbReference>
<feature type="binding site" evidence="8">
    <location>
        <position position="203"/>
    </location>
    <ligand>
        <name>ATP</name>
        <dbReference type="ChEBI" id="CHEBI:30616"/>
    </ligand>
</feature>
<dbReference type="PANTHER" id="PTHR30050">
    <property type="entry name" value="CHROMOSOMAL REPLICATION INITIATOR PROTEIN DNAA"/>
    <property type="match status" value="1"/>
</dbReference>
<evidence type="ECO:0000313" key="14">
    <source>
        <dbReference type="EMBL" id="MDO8059240.1"/>
    </source>
</evidence>
<proteinExistence type="inferred from homology"/>
<evidence type="ECO:0000256" key="8">
    <source>
        <dbReference type="HAMAP-Rule" id="MF_00377"/>
    </source>
</evidence>
<keyword evidence="5 8" id="KW-0067">ATP-binding</keyword>
<feature type="region of interest" description="Domain I, interacts with DnaA modulators" evidence="8">
    <location>
        <begin position="1"/>
        <end position="132"/>
    </location>
</feature>
<dbReference type="SUPFAM" id="SSF52540">
    <property type="entry name" value="P-loop containing nucleoside triphosphate hydrolases"/>
    <property type="match status" value="1"/>
</dbReference>
<keyword evidence="7 8" id="KW-0238">DNA-binding</keyword>
<feature type="domain" description="Chromosomal replication initiator DnaA C-terminal" evidence="13">
    <location>
        <begin position="409"/>
        <end position="478"/>
    </location>
</feature>
<gene>
    <name evidence="8 14" type="primary">dnaA</name>
    <name evidence="14" type="ORF">OC683_01255</name>
</gene>
<sequence>MSLSVRQVLDKVVEELSIRCSPEVFRANFINMKNPYKIEENTIFILVSDFIKTKIILLNYLDLIQEISKKYSDKDIFFKFLSDEDLLTNSDKNVVIDTNDSDNNFNDDDLLTNSDKNMVINRTNLDNFDKNKSLQMDYSWNLKEFNLNYNDNFYSGLESRYNFDNFVTGASNDFTFRIAKKTANEETLLRANPLYIFGDVGLGKTHLMHAIGNFIMQKNPHKKILYVKAEGFMEEFTSKLKQDQMDEFHAKYRNLDVLLIDDIQMMENAKYTQIEFFKLFDHLNSQRKQIVITSDKPVTQLKKIMGRLTNRFQSGLVSDIKKPDQQHCLKIIQNKLLSMPSNLRNKLNKEVLNFISFHFGDNIRELEGVLLRLLNYTQIYGFEMNLTNSLIALEPLLKNKNNISSEETDIRNIQKVVSRFFNIKVSDLNGQSRDPQYSLPRDIAIYLIKKRNKISNEMIGFLFNKRHYSTISKSYQRIKNKIKVDQNLEKNIQKIMLKLNNDNLALEG</sequence>
<comment type="subcellular location">
    <subcellularLocation>
        <location evidence="8">Cytoplasm</location>
    </subcellularLocation>
</comment>
<evidence type="ECO:0000256" key="2">
    <source>
        <dbReference type="ARBA" id="ARBA00022490"/>
    </source>
</evidence>
<dbReference type="SUPFAM" id="SSF48295">
    <property type="entry name" value="TrpR-like"/>
    <property type="match status" value="1"/>
</dbReference>
<dbReference type="CDD" id="cd00009">
    <property type="entry name" value="AAA"/>
    <property type="match status" value="1"/>
</dbReference>
<keyword evidence="2 8" id="KW-0963">Cytoplasm</keyword>
<dbReference type="EMBL" id="JAOSIR010000011">
    <property type="protein sequence ID" value="MDO8059240.1"/>
    <property type="molecule type" value="Genomic_DNA"/>
</dbReference>
<evidence type="ECO:0000256" key="5">
    <source>
        <dbReference type="ARBA" id="ARBA00022840"/>
    </source>
</evidence>
<comment type="subunit">
    <text evidence="8">Oligomerizes as a right-handed, spiral filament on DNA at oriC.</text>
</comment>
<comment type="domain">
    <text evidence="8">Domain I is involved in oligomerization and binding regulators, domain II is flexibile and of varying length in different bacteria, domain III forms the AAA+ region, while domain IV binds dsDNA.</text>
</comment>
<evidence type="ECO:0000256" key="9">
    <source>
        <dbReference type="NCBIfam" id="TIGR00362"/>
    </source>
</evidence>
<comment type="function">
    <text evidence="8 10">Plays an essential role in the initiation and regulation of chromosomal replication. ATP-DnaA binds to the origin of replication (oriC) to initiate formation of the DNA replication initiation complex once per cell cycle. Binds the DnaA box (a 9 base pair repeat at the origin) and separates the double-stranded (ds)DNA. Forms a right-handed helical filament on oriC DNA; dsDNA binds to the exterior of the filament while single-stranded (ss)DNA is stabiized in the filament's interior. The ATP-DnaA-oriC complex binds and stabilizes one strand of the AT-rich DNA unwinding element (DUE), permitting loading of DNA polymerase. After initiation quickly degrades to an ADP-DnaA complex that is not apt for DNA replication. Binds acidic phospholipids.</text>
</comment>
<dbReference type="InterPro" id="IPR013159">
    <property type="entry name" value="DnaA_C"/>
</dbReference>
<dbReference type="PRINTS" id="PR00051">
    <property type="entry name" value="DNAA"/>
</dbReference>
<dbReference type="RefSeq" id="WP_304514750.1">
    <property type="nucleotide sequence ID" value="NZ_JAOSIR010000011.1"/>
</dbReference>
<dbReference type="Gene3D" id="3.40.50.300">
    <property type="entry name" value="P-loop containing nucleotide triphosphate hydrolases"/>
    <property type="match status" value="1"/>
</dbReference>
<accession>A0ABT9D5P3</accession>
<dbReference type="Gene3D" id="1.10.1750.10">
    <property type="match status" value="1"/>
</dbReference>
<keyword evidence="3 8" id="KW-0235">DNA replication</keyword>
<evidence type="ECO:0000256" key="7">
    <source>
        <dbReference type="ARBA" id="ARBA00023125"/>
    </source>
</evidence>
<comment type="caution">
    <text evidence="14">The sequence shown here is derived from an EMBL/GenBank/DDBJ whole genome shotgun (WGS) entry which is preliminary data.</text>
</comment>
<evidence type="ECO:0000256" key="6">
    <source>
        <dbReference type="ARBA" id="ARBA00023121"/>
    </source>
</evidence>
<dbReference type="Pfam" id="PF08299">
    <property type="entry name" value="Bac_DnaA_C"/>
    <property type="match status" value="1"/>
</dbReference>
<dbReference type="Proteomes" id="UP001170674">
    <property type="component" value="Unassembled WGS sequence"/>
</dbReference>
<evidence type="ECO:0000256" key="11">
    <source>
        <dbReference type="RuleBase" id="RU004227"/>
    </source>
</evidence>
<dbReference type="Gene3D" id="1.10.8.60">
    <property type="match status" value="1"/>
</dbReference>
<comment type="caution">
    <text evidence="8">Lacks conserved residue(s) required for the propagation of feature annotation.</text>
</comment>
<dbReference type="Pfam" id="PF00308">
    <property type="entry name" value="Bac_DnaA"/>
    <property type="match status" value="1"/>
</dbReference>
<reference evidence="14 15" key="1">
    <citation type="journal article" date="2023" name="Int. J. Syst. Evol. Microbiol.">
        <title>The observation of taxonomic boundaries for the 16SrII and 16SrXXV phytoplasmas using genome-based delimitation.</title>
        <authorList>
            <person name="Rodrigues Jardim B."/>
            <person name="Tran-Nguyen L.T.T."/>
            <person name="Gambley C."/>
            <person name="Al-Sadi A.M."/>
            <person name="Al-Subhi A.M."/>
            <person name="Foissac X."/>
            <person name="Salar P."/>
            <person name="Cai H."/>
            <person name="Yang J.Y."/>
            <person name="Davis R."/>
            <person name="Jones L."/>
            <person name="Rodoni B."/>
            <person name="Constable F.E."/>
        </authorList>
    </citation>
    <scope>NUCLEOTIDE SEQUENCE [LARGE SCALE GENOMIC DNA]</scope>
    <source>
        <strain evidence="14">BAWM-OMN-P53</strain>
    </source>
</reference>
<keyword evidence="15" id="KW-1185">Reference proteome</keyword>
<evidence type="ECO:0000256" key="1">
    <source>
        <dbReference type="ARBA" id="ARBA00006583"/>
    </source>
</evidence>
<dbReference type="SMART" id="SM00760">
    <property type="entry name" value="Bac_DnaA_C"/>
    <property type="match status" value="1"/>
</dbReference>
<feature type="domain" description="AAA+ ATPase" evidence="12">
    <location>
        <begin position="190"/>
        <end position="318"/>
    </location>
</feature>
<organism evidence="14 15">
    <name type="scientific">Candidatus Phytoplasma crotalariae</name>
    <dbReference type="NCBI Taxonomy" id="2982627"/>
    <lineage>
        <taxon>Bacteria</taxon>
        <taxon>Bacillati</taxon>
        <taxon>Mycoplasmatota</taxon>
        <taxon>Mollicutes</taxon>
        <taxon>Acholeplasmatales</taxon>
        <taxon>Acholeplasmataceae</taxon>
        <taxon>Candidatus Phytoplasma</taxon>
        <taxon>16SrII (Peanut WB group)</taxon>
    </lineage>
</organism>
<feature type="region of interest" description="Domain IV, binds dsDNA" evidence="8">
    <location>
        <begin position="378"/>
        <end position="508"/>
    </location>
</feature>
<feature type="binding site" evidence="8">
    <location>
        <position position="201"/>
    </location>
    <ligand>
        <name>ATP</name>
        <dbReference type="ChEBI" id="CHEBI:30616"/>
    </ligand>
</feature>
<evidence type="ECO:0000256" key="3">
    <source>
        <dbReference type="ARBA" id="ARBA00022705"/>
    </source>
</evidence>
<dbReference type="NCBIfam" id="TIGR00362">
    <property type="entry name" value="DnaA"/>
    <property type="match status" value="1"/>
</dbReference>
<dbReference type="HAMAP" id="MF_00377">
    <property type="entry name" value="DnaA_bact"/>
    <property type="match status" value="1"/>
</dbReference>
<dbReference type="InterPro" id="IPR027417">
    <property type="entry name" value="P-loop_NTPase"/>
</dbReference>
<dbReference type="InterPro" id="IPR020591">
    <property type="entry name" value="Chromosome_initiator_DnaA-like"/>
</dbReference>
<keyword evidence="6 8" id="KW-0446">Lipid-binding</keyword>
<evidence type="ECO:0000313" key="15">
    <source>
        <dbReference type="Proteomes" id="UP001170674"/>
    </source>
</evidence>
<feature type="binding site" evidence="8">
    <location>
        <position position="204"/>
    </location>
    <ligand>
        <name>ATP</name>
        <dbReference type="ChEBI" id="CHEBI:30616"/>
    </ligand>
</feature>
<feature type="binding site" evidence="8">
    <location>
        <position position="205"/>
    </location>
    <ligand>
        <name>ATP</name>
        <dbReference type="ChEBI" id="CHEBI:30616"/>
    </ligand>
</feature>
<dbReference type="CDD" id="cd06571">
    <property type="entry name" value="Bac_DnaA_C"/>
    <property type="match status" value="1"/>
</dbReference>
<dbReference type="InterPro" id="IPR013317">
    <property type="entry name" value="DnaA_dom"/>
</dbReference>
<evidence type="ECO:0000259" key="13">
    <source>
        <dbReference type="SMART" id="SM00760"/>
    </source>
</evidence>
<name>A0ABT9D5P3_9MOLU</name>
<dbReference type="PANTHER" id="PTHR30050:SF2">
    <property type="entry name" value="CHROMOSOMAL REPLICATION INITIATOR PROTEIN DNAA"/>
    <property type="match status" value="1"/>
</dbReference>
<keyword evidence="4 8" id="KW-0547">Nucleotide-binding</keyword>
<dbReference type="InterPro" id="IPR003593">
    <property type="entry name" value="AAA+_ATPase"/>
</dbReference>
<comment type="similarity">
    <text evidence="1 8 11">Belongs to the DnaA family.</text>
</comment>
<dbReference type="InterPro" id="IPR001957">
    <property type="entry name" value="Chromosome_initiator_DnaA"/>
</dbReference>
<evidence type="ECO:0000256" key="10">
    <source>
        <dbReference type="RuleBase" id="RU000577"/>
    </source>
</evidence>